<comment type="caution">
    <text evidence="9">The sequence shown here is derived from an EMBL/GenBank/DDBJ whole genome shotgun (WGS) entry which is preliminary data.</text>
</comment>
<evidence type="ECO:0000256" key="5">
    <source>
        <dbReference type="ARBA" id="ARBA00023136"/>
    </source>
</evidence>
<keyword evidence="10" id="KW-1185">Reference proteome</keyword>
<evidence type="ECO:0000256" key="7">
    <source>
        <dbReference type="RuleBase" id="RU368066"/>
    </source>
</evidence>
<evidence type="ECO:0000256" key="8">
    <source>
        <dbReference type="SAM" id="MobiDB-lite"/>
    </source>
</evidence>
<evidence type="ECO:0000313" key="9">
    <source>
        <dbReference type="EMBL" id="KAA0157052.1"/>
    </source>
</evidence>
<dbReference type="PANTHER" id="PTHR12385">
    <property type="entry name" value="CHOLINE TRANSPORTER-LIKE (SLC FAMILY 44)"/>
    <property type="match status" value="1"/>
</dbReference>
<proteinExistence type="inferred from homology"/>
<evidence type="ECO:0000256" key="2">
    <source>
        <dbReference type="ARBA" id="ARBA00007168"/>
    </source>
</evidence>
<feature type="transmembrane region" description="Helical" evidence="7">
    <location>
        <begin position="260"/>
        <end position="282"/>
    </location>
</feature>
<dbReference type="OMA" id="IEQRSCT"/>
<keyword evidence="3 7" id="KW-0812">Transmembrane</keyword>
<organism evidence="9 10">
    <name type="scientific">Cafeteria roenbergensis</name>
    <name type="common">Marine flagellate</name>
    <dbReference type="NCBI Taxonomy" id="33653"/>
    <lineage>
        <taxon>Eukaryota</taxon>
        <taxon>Sar</taxon>
        <taxon>Stramenopiles</taxon>
        <taxon>Bigyra</taxon>
        <taxon>Opalozoa</taxon>
        <taxon>Bicosoecida</taxon>
        <taxon>Cafeteriaceae</taxon>
        <taxon>Cafeteria</taxon>
    </lineage>
</organism>
<keyword evidence="4 7" id="KW-1133">Transmembrane helix</keyword>
<feature type="compositionally biased region" description="Basic and acidic residues" evidence="8">
    <location>
        <begin position="673"/>
        <end position="684"/>
    </location>
</feature>
<feature type="transmembrane region" description="Helical" evidence="7">
    <location>
        <begin position="41"/>
        <end position="62"/>
    </location>
</feature>
<accession>A0A5A8CV75</accession>
<dbReference type="AlphaFoldDB" id="A0A5A8CV75"/>
<comment type="subcellular location">
    <subcellularLocation>
        <location evidence="7">Cell membrane</location>
        <topology evidence="7">Multi-pass membrane protein</topology>
    </subcellularLocation>
    <subcellularLocation>
        <location evidence="1">Membrane</location>
        <topology evidence="1">Multi-pass membrane protein</topology>
    </subcellularLocation>
</comment>
<evidence type="ECO:0000256" key="4">
    <source>
        <dbReference type="ARBA" id="ARBA00022989"/>
    </source>
</evidence>
<sequence length="698" mass="74890">MSGRKESRSVCGCCSYKEPEAEKDPAPPLSPKEGDRRCTDILCLLLFIIFFAGMIGLAGLALQNGDYKRVLNGVDYRGCICGTPSKLMNDGSCTEVEKGSAGSFVPGGSSMLGVPLAVPSSPDLSASTVVVCAPACPAAPVSSGPFEGVQLACYDNSSQTVFGTGATYSEQLDSLDSCPGTIFATTAPARSIAGYCLPKSAVNSNMTGLQMAVDKAVGAGTWASAVASLSQAWPAMLGLGFGALLISFVYLYFVQFCAGILTAVAIIGFGASLIAGGAFFILKANAIADSYDNVADSYSQDTNWQMSFYGGIALEVVAALYICIIVFMWRRIFLAVGLIQHAGKALRDVWGVVFLPVFFVPLTLAIAALWCATTVLLFSLGEIKSVDVPGVPSGTLRTFVVDDTIRYTLFVHLFGLFWATQFVQAFSELVIAFATTHWFFSPTVDGKRQIIPNTTLFACRTVLRYHVGTAAFGSAIIAIIRTLRAIFVYIYDKIRRGNKDSTFLRAVGCLCWCCFWCLDCCMRYVNRNAYVMVALSKQSFCPSTVMAFSYIARNFLRVGALTGMSTVFLFIGKLFVAGITTAIGFAVFTMVPMYADETSADYVASPFWPCLVIFGVSYTIGSLFMSVYAIAIDAMLMCYLYNEDWGFVDSESSAAIADLNSKASKEGSSSGAEYRDRGSDEVGERVPVAASDGRPTYS</sequence>
<feature type="transmembrane region" description="Helical" evidence="7">
    <location>
        <begin position="568"/>
        <end position="594"/>
    </location>
</feature>
<feature type="transmembrane region" description="Helical" evidence="7">
    <location>
        <begin position="349"/>
        <end position="378"/>
    </location>
</feature>
<feature type="transmembrane region" description="Helical" evidence="7">
    <location>
        <begin position="503"/>
        <end position="525"/>
    </location>
</feature>
<reference evidence="9 10" key="1">
    <citation type="submission" date="2019-07" db="EMBL/GenBank/DDBJ databases">
        <title>Genomes of Cafeteria roenbergensis.</title>
        <authorList>
            <person name="Fischer M.G."/>
            <person name="Hackl T."/>
            <person name="Roman M."/>
        </authorList>
    </citation>
    <scope>NUCLEOTIDE SEQUENCE [LARGE SCALE GENOMIC DNA]</scope>
    <source>
        <strain evidence="9 10">BVI</strain>
    </source>
</reference>
<dbReference type="InterPro" id="IPR007603">
    <property type="entry name" value="Choline_transptr-like"/>
</dbReference>
<feature type="transmembrane region" description="Helical" evidence="7">
    <location>
        <begin position="233"/>
        <end position="253"/>
    </location>
</feature>
<feature type="transmembrane region" description="Helical" evidence="7">
    <location>
        <begin position="470"/>
        <end position="491"/>
    </location>
</feature>
<evidence type="ECO:0000256" key="6">
    <source>
        <dbReference type="ARBA" id="ARBA00023180"/>
    </source>
</evidence>
<evidence type="ECO:0000256" key="1">
    <source>
        <dbReference type="ARBA" id="ARBA00004141"/>
    </source>
</evidence>
<feature type="transmembrane region" description="Helical" evidence="7">
    <location>
        <begin position="606"/>
        <end position="631"/>
    </location>
</feature>
<comment type="similarity">
    <text evidence="2 7">Belongs to the CTL (choline transporter-like) family.</text>
</comment>
<dbReference type="Pfam" id="PF04515">
    <property type="entry name" value="Choline_transpo"/>
    <property type="match status" value="1"/>
</dbReference>
<evidence type="ECO:0000313" key="10">
    <source>
        <dbReference type="Proteomes" id="UP000323011"/>
    </source>
</evidence>
<name>A0A5A8CV75_CAFRO</name>
<keyword evidence="5 7" id="KW-0472">Membrane</keyword>
<dbReference type="GO" id="GO:0022857">
    <property type="term" value="F:transmembrane transporter activity"/>
    <property type="evidence" value="ECO:0007669"/>
    <property type="project" value="UniProtKB-UniRule"/>
</dbReference>
<protein>
    <recommendedName>
        <fullName evidence="7">Choline transporter-like protein</fullName>
    </recommendedName>
</protein>
<gene>
    <name evidence="9" type="ORF">FNF29_00404</name>
</gene>
<feature type="transmembrane region" description="Helical" evidence="7">
    <location>
        <begin position="308"/>
        <end position="329"/>
    </location>
</feature>
<dbReference type="EMBL" id="VLTN01000002">
    <property type="protein sequence ID" value="KAA0157052.1"/>
    <property type="molecule type" value="Genomic_DNA"/>
</dbReference>
<evidence type="ECO:0000256" key="3">
    <source>
        <dbReference type="ARBA" id="ARBA00022692"/>
    </source>
</evidence>
<dbReference type="PANTHER" id="PTHR12385:SF14">
    <property type="entry name" value="CHOLINE TRANSPORTER-LIKE 2"/>
    <property type="match status" value="1"/>
</dbReference>
<dbReference type="Proteomes" id="UP000323011">
    <property type="component" value="Unassembled WGS sequence"/>
</dbReference>
<feature type="region of interest" description="Disordered" evidence="8">
    <location>
        <begin position="661"/>
        <end position="698"/>
    </location>
</feature>
<comment type="function">
    <text evidence="7">Choline transporter.</text>
</comment>
<dbReference type="GO" id="GO:0005886">
    <property type="term" value="C:plasma membrane"/>
    <property type="evidence" value="ECO:0007669"/>
    <property type="project" value="UniProtKB-SubCell"/>
</dbReference>
<keyword evidence="6" id="KW-0325">Glycoprotein</keyword>